<name>A0A385SIF2_9BACT</name>
<proteinExistence type="predicted"/>
<dbReference type="PANTHER" id="PTHR38436">
    <property type="entry name" value="POLYKETIDE CYCLASE SNOAL-LIKE DOMAIN"/>
    <property type="match status" value="1"/>
</dbReference>
<dbReference type="AlphaFoldDB" id="A0A385SIF2"/>
<dbReference type="RefSeq" id="WP_119754303.1">
    <property type="nucleotide sequence ID" value="NZ_CP032382.1"/>
</dbReference>
<dbReference type="PANTHER" id="PTHR38436:SF1">
    <property type="entry name" value="ESTER CYCLASE"/>
    <property type="match status" value="1"/>
</dbReference>
<dbReference type="OrthoDB" id="4774596at2"/>
<dbReference type="Pfam" id="PF07366">
    <property type="entry name" value="SnoaL"/>
    <property type="match status" value="1"/>
</dbReference>
<dbReference type="Proteomes" id="UP000266183">
    <property type="component" value="Chromosome"/>
</dbReference>
<dbReference type="GO" id="GO:0030638">
    <property type="term" value="P:polyketide metabolic process"/>
    <property type="evidence" value="ECO:0007669"/>
    <property type="project" value="InterPro"/>
</dbReference>
<accession>A0A385SIF2</accession>
<gene>
    <name evidence="1" type="ORF">D4L85_10650</name>
</gene>
<dbReference type="InterPro" id="IPR032710">
    <property type="entry name" value="NTF2-like_dom_sf"/>
</dbReference>
<dbReference type="InterPro" id="IPR009959">
    <property type="entry name" value="Cyclase_SnoaL-like"/>
</dbReference>
<sequence length="135" mass="15254">MNQKEIEVLRTVVERGFGLADMNTIDRLISEDVVEHQFGRLNGRDELKKSILAIANGFSDRQYELVRFSTDGDVVWGHFKFTATHSGVFFGHQPTNRKVSIDVMDIAKISNGQIVEHWGVPDRFALLVQIGAILK</sequence>
<evidence type="ECO:0000313" key="2">
    <source>
        <dbReference type="Proteomes" id="UP000266183"/>
    </source>
</evidence>
<evidence type="ECO:0000313" key="1">
    <source>
        <dbReference type="EMBL" id="AYB31009.1"/>
    </source>
</evidence>
<organism evidence="1 2">
    <name type="scientific">Chryseolinea soli</name>
    <dbReference type="NCBI Taxonomy" id="2321403"/>
    <lineage>
        <taxon>Bacteria</taxon>
        <taxon>Pseudomonadati</taxon>
        <taxon>Bacteroidota</taxon>
        <taxon>Cytophagia</taxon>
        <taxon>Cytophagales</taxon>
        <taxon>Fulvivirgaceae</taxon>
        <taxon>Chryseolinea</taxon>
    </lineage>
</organism>
<dbReference type="KEGG" id="chk:D4L85_10650"/>
<evidence type="ECO:0008006" key="3">
    <source>
        <dbReference type="Google" id="ProtNLM"/>
    </source>
</evidence>
<protein>
    <recommendedName>
        <fullName evidence="3">Ester cyclase</fullName>
    </recommendedName>
</protein>
<reference evidence="2" key="1">
    <citation type="submission" date="2018-09" db="EMBL/GenBank/DDBJ databases">
        <title>Chryseolinea sp. KIS68-18 isolated from soil.</title>
        <authorList>
            <person name="Weon H.-Y."/>
            <person name="Kwon S.-W."/>
            <person name="Lee S.A."/>
        </authorList>
    </citation>
    <scope>NUCLEOTIDE SEQUENCE [LARGE SCALE GENOMIC DNA]</scope>
    <source>
        <strain evidence="2">KIS68-18</strain>
    </source>
</reference>
<keyword evidence="2" id="KW-1185">Reference proteome</keyword>
<dbReference type="Gene3D" id="3.10.450.50">
    <property type="match status" value="1"/>
</dbReference>
<dbReference type="EMBL" id="CP032382">
    <property type="protein sequence ID" value="AYB31009.1"/>
    <property type="molecule type" value="Genomic_DNA"/>
</dbReference>
<dbReference type="SUPFAM" id="SSF54427">
    <property type="entry name" value="NTF2-like"/>
    <property type="match status" value="1"/>
</dbReference>